<dbReference type="EMBL" id="ABCS01000043">
    <property type="protein sequence ID" value="EDM77591.1"/>
    <property type="molecule type" value="Genomic_DNA"/>
</dbReference>
<protein>
    <submittedName>
        <fullName evidence="1">Uncharacterized protein</fullName>
    </submittedName>
</protein>
<sequence length="167" mass="18015">MAGSEGTPGHWLWRLDAADWIASARREVEHGQRREDARRAAVTHARRAGGMALNGVLVALGGRPELGWDRPRCETAWGRSYIDHLRRVAASDPSAEQSELDPSLAALLAELAEPARELLGISVMPPQGMVALSQLSRRRDPAAGEALDRARAIVEACARFALPDGPA</sequence>
<dbReference type="Proteomes" id="UP000005801">
    <property type="component" value="Unassembled WGS sequence"/>
</dbReference>
<dbReference type="AlphaFoldDB" id="A6G943"/>
<dbReference type="OrthoDB" id="5518679at2"/>
<comment type="caution">
    <text evidence="1">The sequence shown here is derived from an EMBL/GenBank/DDBJ whole genome shotgun (WGS) entry which is preliminary data.</text>
</comment>
<gene>
    <name evidence="1" type="ORF">PPSIR1_02863</name>
</gene>
<keyword evidence="2" id="KW-1185">Reference proteome</keyword>
<organism evidence="1 2">
    <name type="scientific">Plesiocystis pacifica SIR-1</name>
    <dbReference type="NCBI Taxonomy" id="391625"/>
    <lineage>
        <taxon>Bacteria</taxon>
        <taxon>Pseudomonadati</taxon>
        <taxon>Myxococcota</taxon>
        <taxon>Polyangia</taxon>
        <taxon>Nannocystales</taxon>
        <taxon>Nannocystaceae</taxon>
        <taxon>Plesiocystis</taxon>
    </lineage>
</organism>
<dbReference type="STRING" id="391625.PPSIR1_02863"/>
<name>A6G943_9BACT</name>
<proteinExistence type="predicted"/>
<evidence type="ECO:0000313" key="1">
    <source>
        <dbReference type="EMBL" id="EDM77591.1"/>
    </source>
</evidence>
<evidence type="ECO:0000313" key="2">
    <source>
        <dbReference type="Proteomes" id="UP000005801"/>
    </source>
</evidence>
<reference evidence="1 2" key="1">
    <citation type="submission" date="2007-06" db="EMBL/GenBank/DDBJ databases">
        <authorList>
            <person name="Shimkets L."/>
            <person name="Ferriera S."/>
            <person name="Johnson J."/>
            <person name="Kravitz S."/>
            <person name="Beeson K."/>
            <person name="Sutton G."/>
            <person name="Rogers Y.-H."/>
            <person name="Friedman R."/>
            <person name="Frazier M."/>
            <person name="Venter J.C."/>
        </authorList>
    </citation>
    <scope>NUCLEOTIDE SEQUENCE [LARGE SCALE GENOMIC DNA]</scope>
    <source>
        <strain evidence="1 2">SIR-1</strain>
    </source>
</reference>
<accession>A6G943</accession>
<dbReference type="RefSeq" id="WP_006973238.1">
    <property type="nucleotide sequence ID" value="NZ_ABCS01000043.1"/>
</dbReference>